<dbReference type="SMART" id="SM00554">
    <property type="entry name" value="FAS1"/>
    <property type="match status" value="1"/>
</dbReference>
<gene>
    <name evidence="3" type="ORF">FEV51_05115</name>
</gene>
<name>A0A5S3P6C6_9SPHN</name>
<dbReference type="Proteomes" id="UP000309668">
    <property type="component" value="Unassembled WGS sequence"/>
</dbReference>
<dbReference type="PANTHER" id="PTHR10900:SF77">
    <property type="entry name" value="FI19380P1"/>
    <property type="match status" value="1"/>
</dbReference>
<dbReference type="PROSITE" id="PS51257">
    <property type="entry name" value="PROKAR_LIPOPROTEIN"/>
    <property type="match status" value="1"/>
</dbReference>
<dbReference type="InterPro" id="IPR050904">
    <property type="entry name" value="Adhesion/Biosynth-related"/>
</dbReference>
<evidence type="ECO:0000256" key="1">
    <source>
        <dbReference type="SAM" id="SignalP"/>
    </source>
</evidence>
<dbReference type="InterPro" id="IPR000782">
    <property type="entry name" value="FAS1_domain"/>
</dbReference>
<evidence type="ECO:0000313" key="3">
    <source>
        <dbReference type="EMBL" id="TMM48778.1"/>
    </source>
</evidence>
<sequence>MMDKLKTAAAAVALAATLPLISGCSKVVDQNPSTATKEDGTVTLATALGSQDDMQTLQSALTASELSSLFDGPASYTLLAPNDGAFSALGEQGSALMEDEQRPLLVAILRDHILPGHVTPETIATAVDQKGGPVTMTTLGDGTITFSKVGDRLTVSNSGGASAGVVGTSIAANNGVVLPLDAVLMPKEEG</sequence>
<dbReference type="RefSeq" id="WP_138616633.1">
    <property type="nucleotide sequence ID" value="NZ_VCAO01000002.1"/>
</dbReference>
<dbReference type="AlphaFoldDB" id="A0A5S3P6C6"/>
<evidence type="ECO:0000259" key="2">
    <source>
        <dbReference type="PROSITE" id="PS50213"/>
    </source>
</evidence>
<dbReference type="InterPro" id="IPR036378">
    <property type="entry name" value="FAS1_dom_sf"/>
</dbReference>
<accession>A0A5S3P6C6</accession>
<dbReference type="Gene3D" id="2.30.180.10">
    <property type="entry name" value="FAS1 domain"/>
    <property type="match status" value="1"/>
</dbReference>
<feature type="domain" description="FAS1" evidence="2">
    <location>
        <begin position="41"/>
        <end position="184"/>
    </location>
</feature>
<protein>
    <submittedName>
        <fullName evidence="3">Fasciclin domain-containing protein</fullName>
    </submittedName>
</protein>
<dbReference type="GO" id="GO:0005615">
    <property type="term" value="C:extracellular space"/>
    <property type="evidence" value="ECO:0007669"/>
    <property type="project" value="TreeGrafter"/>
</dbReference>
<keyword evidence="1" id="KW-0732">Signal</keyword>
<dbReference type="PANTHER" id="PTHR10900">
    <property type="entry name" value="PERIOSTIN-RELATED"/>
    <property type="match status" value="1"/>
</dbReference>
<comment type="caution">
    <text evidence="3">The sequence shown here is derived from an EMBL/GenBank/DDBJ whole genome shotgun (WGS) entry which is preliminary data.</text>
</comment>
<reference evidence="3 4" key="1">
    <citation type="submission" date="2019-05" db="EMBL/GenBank/DDBJ databases">
        <title>Erythrobacter marisflavi sp. nov., isolated from isolated from water of an estuary environment.</title>
        <authorList>
            <person name="Yoon J.-H."/>
        </authorList>
    </citation>
    <scope>NUCLEOTIDE SEQUENCE [LARGE SCALE GENOMIC DNA]</scope>
    <source>
        <strain evidence="3 4">KEM-5</strain>
    </source>
</reference>
<dbReference type="SUPFAM" id="SSF82153">
    <property type="entry name" value="FAS1 domain"/>
    <property type="match status" value="1"/>
</dbReference>
<feature type="signal peptide" evidence="1">
    <location>
        <begin position="1"/>
        <end position="22"/>
    </location>
</feature>
<dbReference type="PROSITE" id="PS50213">
    <property type="entry name" value="FAS1"/>
    <property type="match status" value="1"/>
</dbReference>
<dbReference type="OrthoDB" id="7507228at2"/>
<dbReference type="Pfam" id="PF02469">
    <property type="entry name" value="Fasciclin"/>
    <property type="match status" value="1"/>
</dbReference>
<dbReference type="EMBL" id="VCAO01000002">
    <property type="protein sequence ID" value="TMM48778.1"/>
    <property type="molecule type" value="Genomic_DNA"/>
</dbReference>
<proteinExistence type="predicted"/>
<keyword evidence="4" id="KW-1185">Reference proteome</keyword>
<feature type="chain" id="PRO_5024349811" evidence="1">
    <location>
        <begin position="23"/>
        <end position="190"/>
    </location>
</feature>
<organism evidence="3 4">
    <name type="scientific">Qipengyuania marisflavi</name>
    <dbReference type="NCBI Taxonomy" id="2486356"/>
    <lineage>
        <taxon>Bacteria</taxon>
        <taxon>Pseudomonadati</taxon>
        <taxon>Pseudomonadota</taxon>
        <taxon>Alphaproteobacteria</taxon>
        <taxon>Sphingomonadales</taxon>
        <taxon>Erythrobacteraceae</taxon>
        <taxon>Qipengyuania</taxon>
    </lineage>
</organism>
<evidence type="ECO:0000313" key="4">
    <source>
        <dbReference type="Proteomes" id="UP000309668"/>
    </source>
</evidence>